<protein>
    <submittedName>
        <fullName evidence="1">SusD/RagB family nutrient-binding outer membrane lipoprotein</fullName>
    </submittedName>
</protein>
<dbReference type="InterPro" id="IPR041662">
    <property type="entry name" value="SusD-like_2"/>
</dbReference>
<sequence length="539" mass="61321">MKFSNRIWALLLCGTLIMAGCKKGWLDVNYNPMDLTDTDATPDLILAPLLENSIAARDTRFLQHWMGYWCYYQFPVGHALVTYNRTQAEVQYFSARVSAEIPFLEMRSRQLNQTFYTGIAKVLKTIQFQRVVDVLNNMPYSEAFNASILQPRYDDARLIYEDLMRQLDTASTLIKNANLNANLKIDIADIMFHGNKISWLKFINTLKLRLLVHQANRADRAAYIAAEIAKIKNDGNGFLESGQDASVNPGYTITKKLSYYFGCFSNHNQYGGGDFDAILQIGSHDWSRANVYAMNLLKADEDPRLGLIYSSVDEPLPAGAPEPFAQPDPQDFRGNQYGYFVNSAEYPYQNIPYISTVGGSRNNDIVSPYAKGIIKGRDMADWIMTSIESKFLQAEAIYRGWLPGDAETAYKEAVQESFRWLNAGANNTMPSLSDDVFNSWYASQTANPHVNWMAAPDKYKLLMYQKYVAFNGIEPLETWTDYRRNGRYPDVPASVAPQRVGNVIPIRLLYNQNEYIINAKNANAQGQIDIFNSKIWWMP</sequence>
<evidence type="ECO:0000313" key="2">
    <source>
        <dbReference type="Proteomes" id="UP000306918"/>
    </source>
</evidence>
<dbReference type="AlphaFoldDB" id="A0A4S8HST3"/>
<dbReference type="Proteomes" id="UP000306918">
    <property type="component" value="Unassembled WGS sequence"/>
</dbReference>
<reference evidence="1 2" key="1">
    <citation type="submission" date="2019-04" db="EMBL/GenBank/DDBJ databases">
        <title>Niastella caeni sp. nov., isolated from activated sludge.</title>
        <authorList>
            <person name="Sheng M."/>
        </authorList>
    </citation>
    <scope>NUCLEOTIDE SEQUENCE [LARGE SCALE GENOMIC DNA]</scope>
    <source>
        <strain evidence="1 2">HX-2-15</strain>
    </source>
</reference>
<accession>A0A4S8HST3</accession>
<evidence type="ECO:0000313" key="1">
    <source>
        <dbReference type="EMBL" id="THU37034.1"/>
    </source>
</evidence>
<dbReference type="Gene3D" id="1.25.40.390">
    <property type="match status" value="1"/>
</dbReference>
<gene>
    <name evidence="1" type="ORF">FAM09_18950</name>
</gene>
<proteinExistence type="predicted"/>
<dbReference type="Pfam" id="PF12771">
    <property type="entry name" value="SusD-like_2"/>
    <property type="match status" value="1"/>
</dbReference>
<dbReference type="EMBL" id="STFF01000005">
    <property type="protein sequence ID" value="THU37034.1"/>
    <property type="molecule type" value="Genomic_DNA"/>
</dbReference>
<keyword evidence="1" id="KW-0449">Lipoprotein</keyword>
<name>A0A4S8HST3_9BACT</name>
<dbReference type="PROSITE" id="PS51257">
    <property type="entry name" value="PROKAR_LIPOPROTEIN"/>
    <property type="match status" value="1"/>
</dbReference>
<dbReference type="RefSeq" id="WP_136578708.1">
    <property type="nucleotide sequence ID" value="NZ_STFF01000005.1"/>
</dbReference>
<keyword evidence="2" id="KW-1185">Reference proteome</keyword>
<comment type="caution">
    <text evidence="1">The sequence shown here is derived from an EMBL/GenBank/DDBJ whole genome shotgun (WGS) entry which is preliminary data.</text>
</comment>
<dbReference type="OrthoDB" id="614457at2"/>
<dbReference type="InterPro" id="IPR011990">
    <property type="entry name" value="TPR-like_helical_dom_sf"/>
</dbReference>
<dbReference type="SUPFAM" id="SSF48452">
    <property type="entry name" value="TPR-like"/>
    <property type="match status" value="1"/>
</dbReference>
<organism evidence="1 2">
    <name type="scientific">Niastella caeni</name>
    <dbReference type="NCBI Taxonomy" id="2569763"/>
    <lineage>
        <taxon>Bacteria</taxon>
        <taxon>Pseudomonadati</taxon>
        <taxon>Bacteroidota</taxon>
        <taxon>Chitinophagia</taxon>
        <taxon>Chitinophagales</taxon>
        <taxon>Chitinophagaceae</taxon>
        <taxon>Niastella</taxon>
    </lineage>
</organism>